<feature type="chain" id="PRO_5006917195" evidence="1">
    <location>
        <begin position="22"/>
        <end position="127"/>
    </location>
</feature>
<keyword evidence="3" id="KW-1185">Reference proteome</keyword>
<organism evidence="2 3">
    <name type="scientific">Legionella quinlivanii</name>
    <dbReference type="NCBI Taxonomy" id="45073"/>
    <lineage>
        <taxon>Bacteria</taxon>
        <taxon>Pseudomonadati</taxon>
        <taxon>Pseudomonadota</taxon>
        <taxon>Gammaproteobacteria</taxon>
        <taxon>Legionellales</taxon>
        <taxon>Legionellaceae</taxon>
        <taxon>Legionella</taxon>
    </lineage>
</organism>
<dbReference type="Proteomes" id="UP000054618">
    <property type="component" value="Unassembled WGS sequence"/>
</dbReference>
<dbReference type="PATRIC" id="fig|45073.5.peg.676"/>
<name>A0A0W0Y477_9GAMM</name>
<sequence length="127" mass="13664">MNKFSLALLFCSLPLSLSFGAEPNDNCSKISGHWQGIYTLKNAADCSIYNGCTHLVAADVSTIDSDKFRIKLNPAIGQGGVFEITCENGVIASPVNPGNTVSLNCDESNHCFVVYDDERLSSEMAKP</sequence>
<dbReference type="RefSeq" id="WP_058506748.1">
    <property type="nucleotide sequence ID" value="NZ_CAAAIK010000027.1"/>
</dbReference>
<dbReference type="AlphaFoldDB" id="A0A0W0Y477"/>
<evidence type="ECO:0000256" key="1">
    <source>
        <dbReference type="SAM" id="SignalP"/>
    </source>
</evidence>
<gene>
    <name evidence="2" type="ORF">Lqui_0643</name>
</gene>
<evidence type="ECO:0000313" key="2">
    <source>
        <dbReference type="EMBL" id="KTD51799.1"/>
    </source>
</evidence>
<evidence type="ECO:0000313" key="3">
    <source>
        <dbReference type="Proteomes" id="UP000054618"/>
    </source>
</evidence>
<reference evidence="2 3" key="1">
    <citation type="submission" date="2015-11" db="EMBL/GenBank/DDBJ databases">
        <title>Genomic analysis of 38 Legionella species identifies large and diverse effector repertoires.</title>
        <authorList>
            <person name="Burstein D."/>
            <person name="Amaro F."/>
            <person name="Zusman T."/>
            <person name="Lifshitz Z."/>
            <person name="Cohen O."/>
            <person name="Gilbert J.A."/>
            <person name="Pupko T."/>
            <person name="Shuman H.A."/>
            <person name="Segal G."/>
        </authorList>
    </citation>
    <scope>NUCLEOTIDE SEQUENCE [LARGE SCALE GENOMIC DNA]</scope>
    <source>
        <strain evidence="2 3">CDC#1442-AUS-E</strain>
    </source>
</reference>
<dbReference type="OrthoDB" id="5640428at2"/>
<proteinExistence type="predicted"/>
<dbReference type="STRING" id="45073.Lqui_0643"/>
<feature type="signal peptide" evidence="1">
    <location>
        <begin position="1"/>
        <end position="21"/>
    </location>
</feature>
<dbReference type="EMBL" id="LNYS01000006">
    <property type="protein sequence ID" value="KTD51799.1"/>
    <property type="molecule type" value="Genomic_DNA"/>
</dbReference>
<accession>A0A0W0Y477</accession>
<comment type="caution">
    <text evidence="2">The sequence shown here is derived from an EMBL/GenBank/DDBJ whole genome shotgun (WGS) entry which is preliminary data.</text>
</comment>
<keyword evidence="1" id="KW-0732">Signal</keyword>
<protein>
    <submittedName>
        <fullName evidence="2">Uncharacterized protein</fullName>
    </submittedName>
</protein>